<evidence type="ECO:0000313" key="2">
    <source>
        <dbReference type="Proteomes" id="UP001249851"/>
    </source>
</evidence>
<keyword evidence="2" id="KW-1185">Reference proteome</keyword>
<gene>
    <name evidence="1" type="ORF">P5673_012075</name>
</gene>
<reference evidence="1" key="2">
    <citation type="journal article" date="2023" name="Science">
        <title>Genomic signatures of disease resistance in endangered staghorn corals.</title>
        <authorList>
            <person name="Vollmer S.V."/>
            <person name="Selwyn J.D."/>
            <person name="Despard B.A."/>
            <person name="Roesel C.L."/>
        </authorList>
    </citation>
    <scope>NUCLEOTIDE SEQUENCE</scope>
    <source>
        <strain evidence="1">K2</strain>
    </source>
</reference>
<dbReference type="PANTHER" id="PTHR47027:SF27">
    <property type="entry name" value="REVERSE TRANSCRIPTASE DOMAIN-CONTAINING PROTEIN"/>
    <property type="match status" value="1"/>
</dbReference>
<organism evidence="1 2">
    <name type="scientific">Acropora cervicornis</name>
    <name type="common">Staghorn coral</name>
    <dbReference type="NCBI Taxonomy" id="6130"/>
    <lineage>
        <taxon>Eukaryota</taxon>
        <taxon>Metazoa</taxon>
        <taxon>Cnidaria</taxon>
        <taxon>Anthozoa</taxon>
        <taxon>Hexacorallia</taxon>
        <taxon>Scleractinia</taxon>
        <taxon>Astrocoeniina</taxon>
        <taxon>Acroporidae</taxon>
        <taxon>Acropora</taxon>
    </lineage>
</organism>
<protein>
    <submittedName>
        <fullName evidence="1">Uncharacterized transposon-derived protein F52C9.6</fullName>
    </submittedName>
</protein>
<reference evidence="1" key="1">
    <citation type="journal article" date="2023" name="G3 (Bethesda)">
        <title>Whole genome assembly and annotation of the endangered Caribbean coral Acropora cervicornis.</title>
        <authorList>
            <person name="Selwyn J.D."/>
            <person name="Vollmer S.V."/>
        </authorList>
    </citation>
    <scope>NUCLEOTIDE SEQUENCE</scope>
    <source>
        <strain evidence="1">K2</strain>
    </source>
</reference>
<dbReference type="PANTHER" id="PTHR47027">
    <property type="entry name" value="REVERSE TRANSCRIPTASE DOMAIN-CONTAINING PROTEIN"/>
    <property type="match status" value="1"/>
</dbReference>
<dbReference type="EMBL" id="JARQWQ010000022">
    <property type="protein sequence ID" value="KAK2564611.1"/>
    <property type="molecule type" value="Genomic_DNA"/>
</dbReference>
<comment type="caution">
    <text evidence="1">The sequence shown here is derived from an EMBL/GenBank/DDBJ whole genome shotgun (WGS) entry which is preliminary data.</text>
</comment>
<name>A0AAD9QNP0_ACRCE</name>
<accession>A0AAD9QNP0</accession>
<proteinExistence type="predicted"/>
<sequence>MNARSPIVANTLKCSNNLFIIVLDYALRIAFDNPKLGFEVQPRKSSRHPAIRVTDLDFADDLAIVTENVQHAQELLRALEDAAAAEVSLIINCKKTKVLAWGKIPPFSITLRDDSPIEHVSDFKYLGSWIRTSDKDISIRKAHATKACKNLSRVWKSPLSTEHRLRLFRAMVEPVLLYGCETWTVNQEMLDRLNGCYTRLLRIAYNVDWTAHARNSFLYGNGTIPPLAHTIAKRTLRFAGHAFRAKDQLVPDIMMFEPRPTASKLSYLKTLCHLTGASKEELPGLMSDRDNWKVVVACSTMSAR</sequence>
<evidence type="ECO:0000313" key="1">
    <source>
        <dbReference type="EMBL" id="KAK2564611.1"/>
    </source>
</evidence>
<dbReference type="AlphaFoldDB" id="A0AAD9QNP0"/>
<dbReference type="Proteomes" id="UP001249851">
    <property type="component" value="Unassembled WGS sequence"/>
</dbReference>